<dbReference type="Proteomes" id="UP000008986">
    <property type="component" value="Segment"/>
</dbReference>
<evidence type="ECO:0000313" key="1">
    <source>
        <dbReference type="EMBL" id="ACV50202.1"/>
    </source>
</evidence>
<sequence>MNIEQINAEYRAKGYSSTAITVVAVDEERMEIRKDETATMLASLYILTPDGLIRGKHDNRKLGKNAMSLRQSVYNAARIAGFKFKANYDNK</sequence>
<accession>C9DGF1</accession>
<keyword evidence="2" id="KW-1185">Reference proteome</keyword>
<protein>
    <submittedName>
        <fullName evidence="1">Uncharacterized protein</fullName>
    </submittedName>
</protein>
<organismHost>
    <name type="scientific">Delftia acidovorans</name>
    <name type="common">Pseudomonas acidovorans</name>
    <name type="synonym">Comamonas acidovorans</name>
    <dbReference type="NCBI Taxonomy" id="80866"/>
</organismHost>
<dbReference type="RefSeq" id="YP_003359034.1">
    <property type="nucleotide sequence ID" value="NC_013697.1"/>
</dbReference>
<dbReference type="EMBL" id="GQ357915">
    <property type="protein sequence ID" value="ACV50202.1"/>
    <property type="molecule type" value="Genomic_DNA"/>
</dbReference>
<dbReference type="KEGG" id="vg:8684128"/>
<gene>
    <name evidence="1" type="primary">180</name>
</gene>
<name>C9DGF1_BPW14</name>
<reference evidence="2" key="1">
    <citation type="submission" date="2009-07" db="EMBL/GenBank/DDBJ databases">
        <authorList>
            <person name="Kropinski A.M."/>
            <person name="Villegas A."/>
            <person name="Lingohr E.J."/>
        </authorList>
    </citation>
    <scope>NUCLEOTIDE SEQUENCE [LARGE SCALE GENOMIC DNA]</scope>
</reference>
<evidence type="ECO:0000313" key="2">
    <source>
        <dbReference type="Proteomes" id="UP000008986"/>
    </source>
</evidence>
<organism evidence="1 2">
    <name type="scientific">Delftia phage PhiW-14</name>
    <name type="common">Deftia acidovorans bacteriophage phiW-14</name>
    <dbReference type="NCBI Taxonomy" id="665032"/>
    <lineage>
        <taxon>Viruses</taxon>
        <taxon>Duplodnaviria</taxon>
        <taxon>Heunggongvirae</taxon>
        <taxon>Uroviricota</taxon>
        <taxon>Caudoviricetes</taxon>
        <taxon>Ionavirus</taxon>
        <taxon>Ionavirus W14</taxon>
    </lineage>
</organism>
<dbReference type="GeneID" id="8684128"/>
<proteinExistence type="predicted"/>